<dbReference type="InterPro" id="IPR029063">
    <property type="entry name" value="SAM-dependent_MTases_sf"/>
</dbReference>
<evidence type="ECO:0000313" key="4">
    <source>
        <dbReference type="EMBL" id="DAF47381.1"/>
    </source>
</evidence>
<organism evidence="4">
    <name type="scientific">Phage sp. ctGns7</name>
    <dbReference type="NCBI Taxonomy" id="2828003"/>
    <lineage>
        <taxon>Viruses</taxon>
    </lineage>
</organism>
<protein>
    <submittedName>
        <fullName evidence="4">Adenine-specific methyltransferase</fullName>
    </submittedName>
</protein>
<evidence type="ECO:0000259" key="3">
    <source>
        <dbReference type="Pfam" id="PF01555"/>
    </source>
</evidence>
<feature type="domain" description="DNA methylase N-4/N-6" evidence="3">
    <location>
        <begin position="10"/>
        <end position="167"/>
    </location>
</feature>
<dbReference type="PRINTS" id="PR00508">
    <property type="entry name" value="S21N4MTFRASE"/>
</dbReference>
<dbReference type="Pfam" id="PF01555">
    <property type="entry name" value="N6_N4_Mtase"/>
    <property type="match status" value="1"/>
</dbReference>
<dbReference type="GO" id="GO:0008170">
    <property type="term" value="F:N-methyltransferase activity"/>
    <property type="evidence" value="ECO:0007669"/>
    <property type="project" value="InterPro"/>
</dbReference>
<evidence type="ECO:0000256" key="2">
    <source>
        <dbReference type="ARBA" id="ARBA00022679"/>
    </source>
</evidence>
<keyword evidence="1 4" id="KW-0489">Methyltransferase</keyword>
<dbReference type="GO" id="GO:0003677">
    <property type="term" value="F:DNA binding"/>
    <property type="evidence" value="ECO:0007669"/>
    <property type="project" value="InterPro"/>
</dbReference>
<sequence>MSNLNLYKYDWVWDKIQGANFLNVKYQPLKNVENIMVFSKGRITNGKRQPIKYNPQGVHKTNTVKTNSSDYNGTFGSSSVKKGKEYVTTGSGYPKCILQFAKDKDGLHPTQKPVKLLEYLIKTYTDENNIVLDNCMGSGSTGVACLNTNRKFIGIELDKQYFNIAVERMKNKE</sequence>
<accession>A0A8S5S8Q8</accession>
<dbReference type="SUPFAM" id="SSF53335">
    <property type="entry name" value="S-adenosyl-L-methionine-dependent methyltransferases"/>
    <property type="match status" value="1"/>
</dbReference>
<evidence type="ECO:0000256" key="1">
    <source>
        <dbReference type="ARBA" id="ARBA00022603"/>
    </source>
</evidence>
<keyword evidence="2" id="KW-0808">Transferase</keyword>
<name>A0A8S5S8Q8_9VIRU</name>
<dbReference type="Gene3D" id="3.40.50.150">
    <property type="entry name" value="Vaccinia Virus protein VP39"/>
    <property type="match status" value="1"/>
</dbReference>
<dbReference type="InterPro" id="IPR002941">
    <property type="entry name" value="DNA_methylase_N4/N6"/>
</dbReference>
<proteinExistence type="predicted"/>
<dbReference type="InterPro" id="IPR001091">
    <property type="entry name" value="RM_Methyltransferase"/>
</dbReference>
<reference evidence="4" key="1">
    <citation type="journal article" date="2021" name="Proc. Natl. Acad. Sci. U.S.A.">
        <title>A Catalog of Tens of Thousands of Viruses from Human Metagenomes Reveals Hidden Associations with Chronic Diseases.</title>
        <authorList>
            <person name="Tisza M.J."/>
            <person name="Buck C.B."/>
        </authorList>
    </citation>
    <scope>NUCLEOTIDE SEQUENCE</scope>
    <source>
        <strain evidence="4">CtGns7</strain>
    </source>
</reference>
<dbReference type="GO" id="GO:0032259">
    <property type="term" value="P:methylation"/>
    <property type="evidence" value="ECO:0007669"/>
    <property type="project" value="UniProtKB-KW"/>
</dbReference>
<dbReference type="EMBL" id="BK032555">
    <property type="protein sequence ID" value="DAF47381.1"/>
    <property type="molecule type" value="Genomic_DNA"/>
</dbReference>